<dbReference type="PANTHER" id="PTHR38733:SF1">
    <property type="entry name" value="TYPE IV METHYL-DIRECTED RESTRICTION ENZYME ECOKMCRBC"/>
    <property type="match status" value="1"/>
</dbReference>
<evidence type="ECO:0000313" key="2">
    <source>
        <dbReference type="Proteomes" id="UP001213042"/>
    </source>
</evidence>
<organism evidence="1 2">
    <name type="scientific">Ruminococcus bicirculans</name>
    <name type="common">ex Wegman et al. 2014</name>
    <dbReference type="NCBI Taxonomy" id="1160721"/>
    <lineage>
        <taxon>Bacteria</taxon>
        <taxon>Bacillati</taxon>
        <taxon>Bacillota</taxon>
        <taxon>Clostridia</taxon>
        <taxon>Eubacteriales</taxon>
        <taxon>Oscillospiraceae</taxon>
        <taxon>Ruminococcus</taxon>
    </lineage>
</organism>
<evidence type="ECO:0000313" key="1">
    <source>
        <dbReference type="EMBL" id="MDB8749719.1"/>
    </source>
</evidence>
<reference evidence="1" key="1">
    <citation type="submission" date="2023-01" db="EMBL/GenBank/DDBJ databases">
        <title>Human gut microbiome strain richness.</title>
        <authorList>
            <person name="Chen-Liaw A."/>
        </authorList>
    </citation>
    <scope>NUCLEOTIDE SEQUENCE</scope>
    <source>
        <strain evidence="1">D43st1_D9_D43t1_170807</strain>
    </source>
</reference>
<accession>A0AAW6ED26</accession>
<sequence length="465" mass="54909">MSAIKITATVYDYSKFDEIEIVEGINYKDVVRDFISSYNYTYEGKIHHLCRTFNGKNYIGGSVGVVRNRIYRYAEKEYDITLQIKSRFDKDSKPYFLETMLLDTFEDEYIKENDLRINDDNFFDFLLVYLFKNAVTEASRKGVYRKYCRFEGNNSRLKGSIDIARHIRLNMGMQNGRIAYSYRENTIDNPLNRLIYAAHKRLKERFSNNSVMTALLDSSEITSYLNILHSSMDLYSTNVKTILPQNLQPIAHPYYTEYEKLRQVCLKVFHDEYLTLFDPDQDSEADTILLYIPTLWENYLKNQFARYDLGEVKSQEKHKYLCELSDPHEVPDPSKNGRLTSKPDFVFRKDKKPFMILDAKFKPSWGECMKSPPNYKDFDDNDFNKCLRDMVIFETDRTGVIFPAHKDIETIFKQCCIIGKKYFYMHAVKVPESSDDTTYEEWHSTFTENLKKVCDKIRESIKNEA</sequence>
<dbReference type="InterPro" id="IPR019292">
    <property type="entry name" value="McrC"/>
</dbReference>
<evidence type="ECO:0008006" key="3">
    <source>
        <dbReference type="Google" id="ProtNLM"/>
    </source>
</evidence>
<dbReference type="Pfam" id="PF10117">
    <property type="entry name" value="McrBC"/>
    <property type="match status" value="1"/>
</dbReference>
<dbReference type="EMBL" id="JAQMLU010000005">
    <property type="protein sequence ID" value="MDB8749719.1"/>
    <property type="molecule type" value="Genomic_DNA"/>
</dbReference>
<protein>
    <recommendedName>
        <fullName evidence="3">Restriction endonuclease</fullName>
    </recommendedName>
</protein>
<proteinExistence type="predicted"/>
<dbReference type="AlphaFoldDB" id="A0AAW6ED26"/>
<dbReference type="Proteomes" id="UP001213042">
    <property type="component" value="Unassembled WGS sequence"/>
</dbReference>
<dbReference type="PANTHER" id="PTHR38733">
    <property type="entry name" value="PROTEIN MCRC"/>
    <property type="match status" value="1"/>
</dbReference>
<name>A0AAW6ED26_9FIRM</name>
<dbReference type="RefSeq" id="WP_195220773.1">
    <property type="nucleotide sequence ID" value="NZ_JADMWL010000005.1"/>
</dbReference>
<comment type="caution">
    <text evidence="1">The sequence shown here is derived from an EMBL/GenBank/DDBJ whole genome shotgun (WGS) entry which is preliminary data.</text>
</comment>
<gene>
    <name evidence="1" type="ORF">PNW00_04565</name>
</gene>